<proteinExistence type="predicted"/>
<accession>A0ABU4DLU6</accession>
<name>A0ABU4DLU6_9DEIO</name>
<evidence type="ECO:0000259" key="1">
    <source>
        <dbReference type="PROSITE" id="PS50164"/>
    </source>
</evidence>
<dbReference type="EMBL" id="JAPMIV010000002">
    <property type="protein sequence ID" value="MDV6373396.1"/>
    <property type="molecule type" value="Genomic_DNA"/>
</dbReference>
<dbReference type="Proteomes" id="UP001276150">
    <property type="component" value="Unassembled WGS sequence"/>
</dbReference>
<dbReference type="RefSeq" id="WP_317638699.1">
    <property type="nucleotide sequence ID" value="NZ_JAPMIV010000002.1"/>
</dbReference>
<gene>
    <name evidence="2" type="ORF">ORD21_02140</name>
</gene>
<keyword evidence="3" id="KW-1185">Reference proteome</keyword>
<dbReference type="InterPro" id="IPR035901">
    <property type="entry name" value="GIY-YIG_endonuc_sf"/>
</dbReference>
<evidence type="ECO:0000313" key="2">
    <source>
        <dbReference type="EMBL" id="MDV6373396.1"/>
    </source>
</evidence>
<reference evidence="2 3" key="1">
    <citation type="submission" date="2022-11" db="EMBL/GenBank/DDBJ databases">
        <title>Deinococcus ZS9-10, Low Temperature and Draught-tolerating, UV-resistant Bacteria from Continental Antarctica.</title>
        <authorList>
            <person name="Cheng L."/>
        </authorList>
    </citation>
    <scope>NUCLEOTIDE SEQUENCE [LARGE SCALE GENOMIC DNA]</scope>
    <source>
        <strain evidence="2 3">ZS9-10</strain>
    </source>
</reference>
<feature type="domain" description="GIY-YIG" evidence="1">
    <location>
        <begin position="65"/>
        <end position="185"/>
    </location>
</feature>
<protein>
    <submittedName>
        <fullName evidence="2">GIY-YIG nuclease family protein</fullName>
    </submittedName>
</protein>
<comment type="caution">
    <text evidence="2">The sequence shown here is derived from an EMBL/GenBank/DDBJ whole genome shotgun (WGS) entry which is preliminary data.</text>
</comment>
<evidence type="ECO:0000313" key="3">
    <source>
        <dbReference type="Proteomes" id="UP001276150"/>
    </source>
</evidence>
<dbReference type="InterPro" id="IPR000305">
    <property type="entry name" value="GIY-YIG_endonuc"/>
</dbReference>
<dbReference type="CDD" id="cd00719">
    <property type="entry name" value="GIY-YIG_SF"/>
    <property type="match status" value="1"/>
</dbReference>
<sequence>MTGDTSRRQELESLDALGVPEYDEGETSQIVYVLSEDEHLWALGFPAWQEVRGRRSVADLHARRKRCGIYVLGFEDGERYVGKAVDVVSRFNQHRKTHADLSHLTFKQVPKARLDEVEQHHIHHLEAQGLRLRNIAHMSVVTGERDLDLVVTPDEQERWLSGDVADLQDAEEQVRDDDLRRRHHRSFERFMTLPYAHDVLLLLGLYLSQTVPFPRRTELSFWNVSCLPYGGPPRTSLYCRVSLNMQEVLALGVDEHGIWASFHLASSVYQQELGEQWRERLTEGGWETTDHQYKPGGHDQMQLFAGSFEDVREVLLNPVHADGMQLFNLRLMRKGPTYFGKFHSLDLAEAAMQEFTLRMDEIIAAAEAAQDDDAG</sequence>
<organism evidence="2 3">
    <name type="scientific">Deinococcus arenicola</name>
    <dbReference type="NCBI Taxonomy" id="2994950"/>
    <lineage>
        <taxon>Bacteria</taxon>
        <taxon>Thermotogati</taxon>
        <taxon>Deinococcota</taxon>
        <taxon>Deinococci</taxon>
        <taxon>Deinococcales</taxon>
        <taxon>Deinococcaceae</taxon>
        <taxon>Deinococcus</taxon>
    </lineage>
</organism>
<dbReference type="SUPFAM" id="SSF82771">
    <property type="entry name" value="GIY-YIG endonuclease"/>
    <property type="match status" value="1"/>
</dbReference>
<dbReference type="PROSITE" id="PS50164">
    <property type="entry name" value="GIY_YIG"/>
    <property type="match status" value="1"/>
</dbReference>